<name>A0A7R8CY14_LEPSM</name>
<keyword evidence="2" id="KW-1185">Reference proteome</keyword>
<accession>A0A7R8CY14</accession>
<sequence>MESVAASFETHIFKSESKAQKIFDSQVTINMKGVIEAPLPTILVSVEFIFNSYYSLKENIEAKFRKYLNYWSMYVKAMGDNFINGFMEIVPPIKVNTRED</sequence>
<reference evidence="1" key="1">
    <citation type="submission" date="2021-02" db="EMBL/GenBank/DDBJ databases">
        <authorList>
            <person name="Bekaert M."/>
        </authorList>
    </citation>
    <scope>NUCLEOTIDE SEQUENCE</scope>
    <source>
        <strain evidence="1">IoA-00</strain>
    </source>
</reference>
<dbReference type="EMBL" id="HG994585">
    <property type="protein sequence ID" value="CAF2965734.1"/>
    <property type="molecule type" value="Genomic_DNA"/>
</dbReference>
<gene>
    <name evidence="1" type="ORF">LSAA_12019</name>
</gene>
<dbReference type="Proteomes" id="UP000675881">
    <property type="component" value="Chromosome 6"/>
</dbReference>
<dbReference type="AlphaFoldDB" id="A0A7R8CY14"/>
<proteinExistence type="predicted"/>
<organism evidence="1 2">
    <name type="scientific">Lepeophtheirus salmonis</name>
    <name type="common">Salmon louse</name>
    <name type="synonym">Caligus salmonis</name>
    <dbReference type="NCBI Taxonomy" id="72036"/>
    <lineage>
        <taxon>Eukaryota</taxon>
        <taxon>Metazoa</taxon>
        <taxon>Ecdysozoa</taxon>
        <taxon>Arthropoda</taxon>
        <taxon>Crustacea</taxon>
        <taxon>Multicrustacea</taxon>
        <taxon>Hexanauplia</taxon>
        <taxon>Copepoda</taxon>
        <taxon>Siphonostomatoida</taxon>
        <taxon>Caligidae</taxon>
        <taxon>Lepeophtheirus</taxon>
    </lineage>
</organism>
<evidence type="ECO:0000313" key="1">
    <source>
        <dbReference type="EMBL" id="CAF2965734.1"/>
    </source>
</evidence>
<protein>
    <submittedName>
        <fullName evidence="1">(salmon louse) hypothetical protein</fullName>
    </submittedName>
</protein>
<evidence type="ECO:0000313" key="2">
    <source>
        <dbReference type="Proteomes" id="UP000675881"/>
    </source>
</evidence>